<accession>A0A8X6NLF4</accession>
<protein>
    <submittedName>
        <fullName evidence="1">Uncharacterized protein</fullName>
    </submittedName>
</protein>
<dbReference type="EMBL" id="BMAW01105433">
    <property type="protein sequence ID" value="GFT19220.1"/>
    <property type="molecule type" value="Genomic_DNA"/>
</dbReference>
<gene>
    <name evidence="1" type="ORF">NPIL_11841</name>
</gene>
<comment type="caution">
    <text evidence="1">The sequence shown here is derived from an EMBL/GenBank/DDBJ whole genome shotgun (WGS) entry which is preliminary data.</text>
</comment>
<organism evidence="1 2">
    <name type="scientific">Nephila pilipes</name>
    <name type="common">Giant wood spider</name>
    <name type="synonym">Nephila maculata</name>
    <dbReference type="NCBI Taxonomy" id="299642"/>
    <lineage>
        <taxon>Eukaryota</taxon>
        <taxon>Metazoa</taxon>
        <taxon>Ecdysozoa</taxon>
        <taxon>Arthropoda</taxon>
        <taxon>Chelicerata</taxon>
        <taxon>Arachnida</taxon>
        <taxon>Araneae</taxon>
        <taxon>Araneomorphae</taxon>
        <taxon>Entelegynae</taxon>
        <taxon>Araneoidea</taxon>
        <taxon>Nephilidae</taxon>
        <taxon>Nephila</taxon>
    </lineage>
</organism>
<dbReference type="AlphaFoldDB" id="A0A8X6NLF4"/>
<evidence type="ECO:0000313" key="2">
    <source>
        <dbReference type="Proteomes" id="UP000887013"/>
    </source>
</evidence>
<dbReference type="Proteomes" id="UP000887013">
    <property type="component" value="Unassembled WGS sequence"/>
</dbReference>
<keyword evidence="2" id="KW-1185">Reference proteome</keyword>
<proteinExistence type="predicted"/>
<reference evidence="1" key="1">
    <citation type="submission" date="2020-08" db="EMBL/GenBank/DDBJ databases">
        <title>Multicomponent nature underlies the extraordinary mechanical properties of spider dragline silk.</title>
        <authorList>
            <person name="Kono N."/>
            <person name="Nakamura H."/>
            <person name="Mori M."/>
            <person name="Yoshida Y."/>
            <person name="Ohtoshi R."/>
            <person name="Malay A.D."/>
            <person name="Moran D.A.P."/>
            <person name="Tomita M."/>
            <person name="Numata K."/>
            <person name="Arakawa K."/>
        </authorList>
    </citation>
    <scope>NUCLEOTIDE SEQUENCE</scope>
</reference>
<sequence>MAPARIGIYFAELYRRVGIWPGYVRRVGAVRNCCARRVGHTVPGPVIPGITILVCAVGLPGLPSVYNRSHGSISQYHITSLMRRLRTRTDTMPSVAPSR</sequence>
<name>A0A8X6NLF4_NEPPI</name>
<evidence type="ECO:0000313" key="1">
    <source>
        <dbReference type="EMBL" id="GFT19220.1"/>
    </source>
</evidence>